<evidence type="ECO:0000313" key="5">
    <source>
        <dbReference type="Proteomes" id="UP000294558"/>
    </source>
</evidence>
<dbReference type="CDD" id="cd01948">
    <property type="entry name" value="EAL"/>
    <property type="match status" value="1"/>
</dbReference>
<dbReference type="InterPro" id="IPR035919">
    <property type="entry name" value="EAL_sf"/>
</dbReference>
<name>A0A4R7HYB7_9ACTN</name>
<feature type="transmembrane region" description="Helical" evidence="1">
    <location>
        <begin position="222"/>
        <end position="239"/>
    </location>
</feature>
<keyword evidence="5" id="KW-1185">Reference proteome</keyword>
<dbReference type="InterPro" id="IPR001633">
    <property type="entry name" value="EAL_dom"/>
</dbReference>
<dbReference type="Gene3D" id="3.30.70.270">
    <property type="match status" value="1"/>
</dbReference>
<sequence length="748" mass="81683">MTTHRLDHRHAIWAIAIAFVVGIGAYVVPNSVAEDAIENTAIAAMLLFGAMATTDLTQHRRAWRWILAGNAMFLLGDTIYSLLERVLGSDPYPSIADVAYIAGYPMIGLGLIMMGRTGSPERNRGAWVDAAIVALGATALMWALVIAPTVGDTDAAPMERWVALFYASGDLVLIAALAVLFGREISPTRSSGALMLSLLSLVAADVLYAVSELRDSFTVGNYVDSLWLISYAAVAVAVVDHEAADRPTPIERRGPRLTAARSVTLMLCAVVAPVVLLFEMQSGNTEHAVALIVATIAIFILVVIRLQLVADELEVSRLELAHEAAHDGLTGLANRKRFLAEVAAAIDDDRHEAVVLYLDLDDFKTVNDVHGHPVGDALLIEIADRLRTITDEEDHVARLGGDEFAVLLVDGRATRASLLAEELLALLRRPVELPQTVVHPAASLGIVQIDGERDVDELMRRADVAMYSAKRAGKDRWRPFAADASEGARTSLELRTDLPYVVERDQLTVEYQPVVLLDDDSIVAFEALVRWDHPVHGRIMPDRFIPIAEESRLIDEIGRWVLTSAACTVADSVGRSVDVSVNISPRQLERWGFIDDVRKALATSGLDPRRLVIEVTESASIDQVDQVVAVLTAVRSLGVRVALDDLGAGFASLRHLGTLPIDIVKLDRSFMRRPMQERDLLPGLIELIRALELIPVVEGVETRAQHDLAMRLGVRLAQGFRYGAPAPFAEAWSMVDTPRRPLDEVVSR</sequence>
<keyword evidence="1" id="KW-1133">Transmembrane helix</keyword>
<dbReference type="PANTHER" id="PTHR44757">
    <property type="entry name" value="DIGUANYLATE CYCLASE DGCP"/>
    <property type="match status" value="1"/>
</dbReference>
<organism evidence="4 5">
    <name type="scientific">Ilumatobacter fluminis</name>
    <dbReference type="NCBI Taxonomy" id="467091"/>
    <lineage>
        <taxon>Bacteria</taxon>
        <taxon>Bacillati</taxon>
        <taxon>Actinomycetota</taxon>
        <taxon>Acidimicrobiia</taxon>
        <taxon>Acidimicrobiales</taxon>
        <taxon>Ilumatobacteraceae</taxon>
        <taxon>Ilumatobacter</taxon>
    </lineage>
</organism>
<protein>
    <submittedName>
        <fullName evidence="4">Diguanylate cyclase (GGDEF)-like protein</fullName>
    </submittedName>
</protein>
<dbReference type="PROSITE" id="PS50887">
    <property type="entry name" value="GGDEF"/>
    <property type="match status" value="1"/>
</dbReference>
<feature type="transmembrane region" description="Helical" evidence="1">
    <location>
        <begin position="290"/>
        <end position="308"/>
    </location>
</feature>
<proteinExistence type="predicted"/>
<feature type="transmembrane region" description="Helical" evidence="1">
    <location>
        <begin position="126"/>
        <end position="149"/>
    </location>
</feature>
<dbReference type="PANTHER" id="PTHR44757:SF2">
    <property type="entry name" value="BIOFILM ARCHITECTURE MAINTENANCE PROTEIN MBAA"/>
    <property type="match status" value="1"/>
</dbReference>
<dbReference type="SUPFAM" id="SSF141868">
    <property type="entry name" value="EAL domain-like"/>
    <property type="match status" value="1"/>
</dbReference>
<dbReference type="Proteomes" id="UP000294558">
    <property type="component" value="Unassembled WGS sequence"/>
</dbReference>
<keyword evidence="1" id="KW-0812">Transmembrane</keyword>
<feature type="transmembrane region" description="Helical" evidence="1">
    <location>
        <begin position="65"/>
        <end position="83"/>
    </location>
</feature>
<dbReference type="Pfam" id="PF00990">
    <property type="entry name" value="GGDEF"/>
    <property type="match status" value="1"/>
</dbReference>
<dbReference type="InterPro" id="IPR000160">
    <property type="entry name" value="GGDEF_dom"/>
</dbReference>
<feature type="transmembrane region" description="Helical" evidence="1">
    <location>
        <begin position="12"/>
        <end position="29"/>
    </location>
</feature>
<evidence type="ECO:0000259" key="3">
    <source>
        <dbReference type="PROSITE" id="PS50887"/>
    </source>
</evidence>
<feature type="domain" description="GGDEF" evidence="3">
    <location>
        <begin position="351"/>
        <end position="482"/>
    </location>
</feature>
<dbReference type="Gene3D" id="3.20.20.450">
    <property type="entry name" value="EAL domain"/>
    <property type="match status" value="1"/>
</dbReference>
<dbReference type="InterPro" id="IPR052155">
    <property type="entry name" value="Biofilm_reg_signaling"/>
</dbReference>
<feature type="transmembrane region" description="Helical" evidence="1">
    <location>
        <begin position="95"/>
        <end position="114"/>
    </location>
</feature>
<keyword evidence="1" id="KW-0472">Membrane</keyword>
<dbReference type="InterPro" id="IPR043128">
    <property type="entry name" value="Rev_trsase/Diguanyl_cyclase"/>
</dbReference>
<dbReference type="RefSeq" id="WP_133868476.1">
    <property type="nucleotide sequence ID" value="NZ_SOAU01000001.1"/>
</dbReference>
<dbReference type="PROSITE" id="PS50883">
    <property type="entry name" value="EAL"/>
    <property type="match status" value="1"/>
</dbReference>
<evidence type="ECO:0000256" key="1">
    <source>
        <dbReference type="SAM" id="Phobius"/>
    </source>
</evidence>
<gene>
    <name evidence="4" type="ORF">BDK89_1657</name>
</gene>
<dbReference type="EMBL" id="SOAU01000001">
    <property type="protein sequence ID" value="TDT16075.1"/>
    <property type="molecule type" value="Genomic_DNA"/>
</dbReference>
<feature type="domain" description="EAL" evidence="2">
    <location>
        <begin position="491"/>
        <end position="739"/>
    </location>
</feature>
<dbReference type="SMART" id="SM00052">
    <property type="entry name" value="EAL"/>
    <property type="match status" value="1"/>
</dbReference>
<evidence type="ECO:0000259" key="2">
    <source>
        <dbReference type="PROSITE" id="PS50883"/>
    </source>
</evidence>
<dbReference type="InterPro" id="IPR029787">
    <property type="entry name" value="Nucleotide_cyclase"/>
</dbReference>
<dbReference type="SMART" id="SM00267">
    <property type="entry name" value="GGDEF"/>
    <property type="match status" value="1"/>
</dbReference>
<feature type="transmembrane region" description="Helical" evidence="1">
    <location>
        <begin position="259"/>
        <end position="278"/>
    </location>
</feature>
<dbReference type="CDD" id="cd01949">
    <property type="entry name" value="GGDEF"/>
    <property type="match status" value="1"/>
</dbReference>
<dbReference type="SUPFAM" id="SSF55073">
    <property type="entry name" value="Nucleotide cyclase"/>
    <property type="match status" value="1"/>
</dbReference>
<dbReference type="OrthoDB" id="3274397at2"/>
<feature type="transmembrane region" description="Helical" evidence="1">
    <location>
        <begin position="161"/>
        <end position="181"/>
    </location>
</feature>
<dbReference type="NCBIfam" id="TIGR00254">
    <property type="entry name" value="GGDEF"/>
    <property type="match status" value="1"/>
</dbReference>
<comment type="caution">
    <text evidence="4">The sequence shown here is derived from an EMBL/GenBank/DDBJ whole genome shotgun (WGS) entry which is preliminary data.</text>
</comment>
<accession>A0A4R7HYB7</accession>
<dbReference type="Pfam" id="PF00563">
    <property type="entry name" value="EAL"/>
    <property type="match status" value="1"/>
</dbReference>
<dbReference type="AlphaFoldDB" id="A0A4R7HYB7"/>
<reference evidence="4 5" key="1">
    <citation type="submission" date="2019-03" db="EMBL/GenBank/DDBJ databases">
        <title>Sequencing the genomes of 1000 actinobacteria strains.</title>
        <authorList>
            <person name="Klenk H.-P."/>
        </authorList>
    </citation>
    <scope>NUCLEOTIDE SEQUENCE [LARGE SCALE GENOMIC DNA]</scope>
    <source>
        <strain evidence="4 5">DSM 18936</strain>
    </source>
</reference>
<evidence type="ECO:0000313" key="4">
    <source>
        <dbReference type="EMBL" id="TDT16075.1"/>
    </source>
</evidence>